<comment type="caution">
    <text evidence="1">The sequence shown here is derived from an EMBL/GenBank/DDBJ whole genome shotgun (WGS) entry which is preliminary data.</text>
</comment>
<dbReference type="RefSeq" id="WP_085051081.1">
    <property type="nucleotide sequence ID" value="NZ_LNQR01000021.1"/>
</dbReference>
<evidence type="ECO:0008006" key="3">
    <source>
        <dbReference type="Google" id="ProtNLM"/>
    </source>
</evidence>
<protein>
    <recommendedName>
        <fullName evidence="3">HicB-like antitoxin of toxin-antitoxin system domain-containing protein</fullName>
    </recommendedName>
</protein>
<dbReference type="Proteomes" id="UP000060487">
    <property type="component" value="Unassembled WGS sequence"/>
</dbReference>
<sequence>MIELEYTLIIEATDEPDYFGFYSPELEGFTGIGHSVEDCIYKAKWGMKEHIRLLKEHGLTPPLRNQNPKIIIQNEQEMLVV</sequence>
<dbReference type="InterPro" id="IPR035069">
    <property type="entry name" value="TTHA1013/TTHA0281-like"/>
</dbReference>
<organism evidence="1 2">
    <name type="scientific">Candidatus Magnetominusculus xianensis</name>
    <dbReference type="NCBI Taxonomy" id="1748249"/>
    <lineage>
        <taxon>Bacteria</taxon>
        <taxon>Pseudomonadati</taxon>
        <taxon>Nitrospirota</taxon>
        <taxon>Nitrospiria</taxon>
        <taxon>Nitrospirales</taxon>
        <taxon>Nitrospiraceae</taxon>
        <taxon>Candidatus Magnetominusculus</taxon>
    </lineage>
</organism>
<accession>A0ABR5SN10</accession>
<dbReference type="Gene3D" id="3.30.160.250">
    <property type="match status" value="1"/>
</dbReference>
<reference evidence="1 2" key="1">
    <citation type="submission" date="2015-11" db="EMBL/GenBank/DDBJ databases">
        <authorList>
            <person name="Lin W."/>
        </authorList>
    </citation>
    <scope>NUCLEOTIDE SEQUENCE [LARGE SCALE GENOMIC DNA]</scope>
    <source>
        <strain evidence="1 2">HCH-1</strain>
    </source>
</reference>
<name>A0ABR5SN10_9BACT</name>
<keyword evidence="2" id="KW-1185">Reference proteome</keyword>
<proteinExistence type="predicted"/>
<evidence type="ECO:0000313" key="1">
    <source>
        <dbReference type="EMBL" id="KWT92722.1"/>
    </source>
</evidence>
<evidence type="ECO:0000313" key="2">
    <source>
        <dbReference type="Proteomes" id="UP000060487"/>
    </source>
</evidence>
<gene>
    <name evidence="1" type="ORF">ASN18_0553</name>
</gene>
<dbReference type="SUPFAM" id="SSF143100">
    <property type="entry name" value="TTHA1013/TTHA0281-like"/>
    <property type="match status" value="1"/>
</dbReference>
<dbReference type="EMBL" id="LNQR01000021">
    <property type="protein sequence ID" value="KWT92722.1"/>
    <property type="molecule type" value="Genomic_DNA"/>
</dbReference>